<organism evidence="2 3">
    <name type="scientific">Enterococcus faecalis ERV63</name>
    <dbReference type="NCBI Taxonomy" id="1134793"/>
    <lineage>
        <taxon>Bacteria</taxon>
        <taxon>Bacillati</taxon>
        <taxon>Bacillota</taxon>
        <taxon>Bacilli</taxon>
        <taxon>Lactobacillales</taxon>
        <taxon>Enterococcaceae</taxon>
        <taxon>Enterococcus</taxon>
    </lineage>
</organism>
<dbReference type="CDD" id="cd00093">
    <property type="entry name" value="HTH_XRE"/>
    <property type="match status" value="1"/>
</dbReference>
<name>A0AAV3GFQ6_ENTFL</name>
<dbReference type="SMART" id="SM00530">
    <property type="entry name" value="HTH_XRE"/>
    <property type="match status" value="1"/>
</dbReference>
<dbReference type="AlphaFoldDB" id="A0AAV3GFQ6"/>
<dbReference type="RefSeq" id="WP_002417801.1">
    <property type="nucleotide sequence ID" value="NZ_JH805761.1"/>
</dbReference>
<dbReference type="PROSITE" id="PS50943">
    <property type="entry name" value="HTH_CROC1"/>
    <property type="match status" value="1"/>
</dbReference>
<dbReference type="Gene3D" id="1.10.260.40">
    <property type="entry name" value="lambda repressor-like DNA-binding domains"/>
    <property type="match status" value="1"/>
</dbReference>
<dbReference type="SUPFAM" id="SSF47413">
    <property type="entry name" value="lambda repressor-like DNA-binding domains"/>
    <property type="match status" value="1"/>
</dbReference>
<dbReference type="Proteomes" id="UP000004117">
    <property type="component" value="Unassembled WGS sequence"/>
</dbReference>
<dbReference type="InterPro" id="IPR010982">
    <property type="entry name" value="Lambda_DNA-bd_dom_sf"/>
</dbReference>
<dbReference type="EMBL" id="ALZR01000141">
    <property type="protein sequence ID" value="EJV12083.1"/>
    <property type="molecule type" value="Genomic_DNA"/>
</dbReference>
<comment type="caution">
    <text evidence="2">The sequence shown here is derived from an EMBL/GenBank/DDBJ whole genome shotgun (WGS) entry which is preliminary data.</text>
</comment>
<accession>A0AAV3GFQ6</accession>
<sequence length="130" mass="15077">MTVFERIKILAKNRSKTIKQVTLDLGYSENYFYSLKSGKQPSAEKLKEIAEYFNVSVDYLLGRTENPNISSSKEDFSRLIKDEEENELLAAFRMESEDMTAEEKKKFNNSLKGMMKIAKGLLDDDTKWKD</sequence>
<feature type="domain" description="HTH cro/C1-type" evidence="1">
    <location>
        <begin position="7"/>
        <end position="60"/>
    </location>
</feature>
<evidence type="ECO:0000313" key="3">
    <source>
        <dbReference type="Proteomes" id="UP000004117"/>
    </source>
</evidence>
<dbReference type="Pfam" id="PF12844">
    <property type="entry name" value="HTH_19"/>
    <property type="match status" value="1"/>
</dbReference>
<keyword evidence="2" id="KW-0238">DNA-binding</keyword>
<evidence type="ECO:0000313" key="2">
    <source>
        <dbReference type="EMBL" id="EJV12083.1"/>
    </source>
</evidence>
<reference evidence="2 3" key="1">
    <citation type="submission" date="2012-04" db="EMBL/GenBank/DDBJ databases">
        <authorList>
            <person name="Weinstock G."/>
            <person name="Sodergren E."/>
            <person name="Lobos E.A."/>
            <person name="Fulton L."/>
            <person name="Fulton R."/>
            <person name="Courtney L."/>
            <person name="Fronick C."/>
            <person name="O'Laughlin M."/>
            <person name="Godfrey J."/>
            <person name="Wilson R.M."/>
            <person name="Miner T."/>
            <person name="Farmer C."/>
            <person name="Delehaunty K."/>
            <person name="Cordes M."/>
            <person name="Minx P."/>
            <person name="Tomlinson C."/>
            <person name="Chen J."/>
            <person name="Wollam A."/>
            <person name="Pepin K.H."/>
            <person name="Bhonagiri V."/>
            <person name="Zhang X."/>
            <person name="Suruliraj S."/>
            <person name="Warren W."/>
            <person name="Mitreva M."/>
            <person name="Mardis E.R."/>
            <person name="Wilson R.K."/>
        </authorList>
    </citation>
    <scope>NUCLEOTIDE SEQUENCE [LARGE SCALE GENOMIC DNA]</scope>
    <source>
        <strain evidence="2 3">ERV63</strain>
    </source>
</reference>
<dbReference type="InterPro" id="IPR001387">
    <property type="entry name" value="Cro/C1-type_HTH"/>
</dbReference>
<dbReference type="GO" id="GO:0003677">
    <property type="term" value="F:DNA binding"/>
    <property type="evidence" value="ECO:0007669"/>
    <property type="project" value="UniProtKB-KW"/>
</dbReference>
<protein>
    <submittedName>
        <fullName evidence="2">DNA-binding helix-turn-helix protein</fullName>
    </submittedName>
</protein>
<proteinExistence type="predicted"/>
<gene>
    <name evidence="2" type="ORF">HMPREF1336_03365</name>
</gene>
<evidence type="ECO:0000259" key="1">
    <source>
        <dbReference type="PROSITE" id="PS50943"/>
    </source>
</evidence>